<sequence>MAEPLIRARSGPPPVEQLHRLWLAVSRAGGAVNFLPDSPESEVRAAAEAAVDELRSGELALLTLDDGPALLGTVFLRPGTGPRTGHRADVVRLMVDPASQGRGWGAALLDAAAAHARTLGLRQLRLSARGGTALPAFYAARGWTEVGLFPDALQLHSGEFRDEHWFQLAL</sequence>
<dbReference type="RefSeq" id="WP_218595483.1">
    <property type="nucleotide sequence ID" value="NZ_JADQDE010000204.1"/>
</dbReference>
<dbReference type="Proteomes" id="UP000694300">
    <property type="component" value="Unassembled WGS sequence"/>
</dbReference>
<feature type="domain" description="N-acetyltransferase" evidence="3">
    <location>
        <begin position="6"/>
        <end position="167"/>
    </location>
</feature>
<dbReference type="InterPro" id="IPR000182">
    <property type="entry name" value="GNAT_dom"/>
</dbReference>
<evidence type="ECO:0000256" key="2">
    <source>
        <dbReference type="ARBA" id="ARBA00023315"/>
    </source>
</evidence>
<name>A0ABS6U572_9PSEU</name>
<keyword evidence="1" id="KW-0808">Transferase</keyword>
<organism evidence="4 5">
    <name type="scientific">Pseudonocardia oceani</name>
    <dbReference type="NCBI Taxonomy" id="2792013"/>
    <lineage>
        <taxon>Bacteria</taxon>
        <taxon>Bacillati</taxon>
        <taxon>Actinomycetota</taxon>
        <taxon>Actinomycetes</taxon>
        <taxon>Pseudonocardiales</taxon>
        <taxon>Pseudonocardiaceae</taxon>
        <taxon>Pseudonocardia</taxon>
    </lineage>
</organism>
<dbReference type="PANTHER" id="PTHR43877:SF1">
    <property type="entry name" value="ACETYLTRANSFERASE"/>
    <property type="match status" value="1"/>
</dbReference>
<evidence type="ECO:0000313" key="5">
    <source>
        <dbReference type="Proteomes" id="UP000694300"/>
    </source>
</evidence>
<evidence type="ECO:0000256" key="1">
    <source>
        <dbReference type="ARBA" id="ARBA00022679"/>
    </source>
</evidence>
<dbReference type="Pfam" id="PF00583">
    <property type="entry name" value="Acetyltransf_1"/>
    <property type="match status" value="1"/>
</dbReference>
<proteinExistence type="predicted"/>
<comment type="caution">
    <text evidence="4">The sequence shown here is derived from an EMBL/GenBank/DDBJ whole genome shotgun (WGS) entry which is preliminary data.</text>
</comment>
<gene>
    <name evidence="4" type="ORF">I4I82_06670</name>
</gene>
<evidence type="ECO:0000313" key="4">
    <source>
        <dbReference type="EMBL" id="MBW0127365.1"/>
    </source>
</evidence>
<dbReference type="PANTHER" id="PTHR43877">
    <property type="entry name" value="AMINOALKYLPHOSPHONATE N-ACETYLTRANSFERASE-RELATED-RELATED"/>
    <property type="match status" value="1"/>
</dbReference>
<keyword evidence="5" id="KW-1185">Reference proteome</keyword>
<evidence type="ECO:0000259" key="3">
    <source>
        <dbReference type="PROSITE" id="PS51186"/>
    </source>
</evidence>
<reference evidence="4 5" key="1">
    <citation type="submission" date="2020-11" db="EMBL/GenBank/DDBJ databases">
        <title>Pseudonocardia abyssalis sp. nov. and Pseudonocardia oceani sp. nov., description and phylogenomic analysis of two novel actinomycetes isolated from the deep Southern Ocean.</title>
        <authorList>
            <person name="Parra J."/>
        </authorList>
    </citation>
    <scope>NUCLEOTIDE SEQUENCE [LARGE SCALE GENOMIC DNA]</scope>
    <source>
        <strain evidence="5">KRD185</strain>
    </source>
</reference>
<accession>A0ABS6U572</accession>
<keyword evidence="2" id="KW-0012">Acyltransferase</keyword>
<dbReference type="PROSITE" id="PS51186">
    <property type="entry name" value="GNAT"/>
    <property type="match status" value="1"/>
</dbReference>
<dbReference type="InterPro" id="IPR050832">
    <property type="entry name" value="Bact_Acetyltransf"/>
</dbReference>
<protein>
    <submittedName>
        <fullName evidence="4">GNAT family N-acetyltransferase</fullName>
    </submittedName>
</protein>
<dbReference type="EMBL" id="JADQDF010000001">
    <property type="protein sequence ID" value="MBW0127365.1"/>
    <property type="molecule type" value="Genomic_DNA"/>
</dbReference>